<dbReference type="Pfam" id="PF13487">
    <property type="entry name" value="HD_5"/>
    <property type="match status" value="1"/>
</dbReference>
<sequence length="361" mass="37979">MVANPSVVRKVLVVDDEEHIRSMLTRYLGRQGFEAVSASDGIAALDALQCNEDCSLVVTDIDMPRMDGFAMIETAKSQIARPIRYVVVSGGGDGARESKARALGAVAYLGKPLDLPDLRAAVEAASQSLDAIIAGIETADDGPQQDLAAPGAGFTDRFPLFAEALSTAIPAVSQDAADRLHAILANPSVRNGAHCERVGVLCGLLAERAGYPADFCRNIALAACLHDIGKSVGLIDDEDETSVAKHTLLGASVLQGGAMAPAHILAVDIALSHHERFDGSGRPMHLTGLEIPLGARICAICDVYAALRAPASHRSAFTHEEAIDILVHGDSRSSPSQFDPVLLEIFSTHAAEFEAAYNAVD</sequence>
<comment type="caution">
    <text evidence="4">The sequence shown here is derived from an EMBL/GenBank/DDBJ whole genome shotgun (WGS) entry which is preliminary data.</text>
</comment>
<dbReference type="InterPro" id="IPR052020">
    <property type="entry name" value="Cyclic_di-GMP/3'3'-cGAMP_PDE"/>
</dbReference>
<dbReference type="CDD" id="cd00077">
    <property type="entry name" value="HDc"/>
    <property type="match status" value="1"/>
</dbReference>
<reference evidence="4 5" key="1">
    <citation type="submission" date="2020-04" db="EMBL/GenBank/DDBJ databases">
        <title>Rhodospirillaceae bacterium KN72 isolated from deep sea.</title>
        <authorList>
            <person name="Zhang D.-C."/>
        </authorList>
    </citation>
    <scope>NUCLEOTIDE SEQUENCE [LARGE SCALE GENOMIC DNA]</scope>
    <source>
        <strain evidence="4 5">KN72</strain>
    </source>
</reference>
<dbReference type="SMART" id="SM00448">
    <property type="entry name" value="REC"/>
    <property type="match status" value="1"/>
</dbReference>
<dbReference type="InterPro" id="IPR011006">
    <property type="entry name" value="CheY-like_superfamily"/>
</dbReference>
<feature type="modified residue" description="4-aspartylphosphate" evidence="1">
    <location>
        <position position="60"/>
    </location>
</feature>
<feature type="domain" description="HD-GYP" evidence="3">
    <location>
        <begin position="169"/>
        <end position="361"/>
    </location>
</feature>
<dbReference type="SMART" id="SM00471">
    <property type="entry name" value="HDc"/>
    <property type="match status" value="1"/>
</dbReference>
<evidence type="ECO:0000259" key="3">
    <source>
        <dbReference type="PROSITE" id="PS51832"/>
    </source>
</evidence>
<dbReference type="PROSITE" id="PS50110">
    <property type="entry name" value="RESPONSE_REGULATORY"/>
    <property type="match status" value="1"/>
</dbReference>
<dbReference type="InterPro" id="IPR001789">
    <property type="entry name" value="Sig_transdc_resp-reg_receiver"/>
</dbReference>
<dbReference type="PROSITE" id="PS51832">
    <property type="entry name" value="HD_GYP"/>
    <property type="match status" value="1"/>
</dbReference>
<organism evidence="4 5">
    <name type="scientific">Pacificispira spongiicola</name>
    <dbReference type="NCBI Taxonomy" id="2729598"/>
    <lineage>
        <taxon>Bacteria</taxon>
        <taxon>Pseudomonadati</taxon>
        <taxon>Pseudomonadota</taxon>
        <taxon>Alphaproteobacteria</taxon>
        <taxon>Rhodospirillales</taxon>
        <taxon>Rhodospirillaceae</taxon>
        <taxon>Pacificispira</taxon>
    </lineage>
</organism>
<dbReference type="GO" id="GO:0008081">
    <property type="term" value="F:phosphoric diester hydrolase activity"/>
    <property type="evidence" value="ECO:0007669"/>
    <property type="project" value="UniProtKB-ARBA"/>
</dbReference>
<dbReference type="Pfam" id="PF00072">
    <property type="entry name" value="Response_reg"/>
    <property type="match status" value="1"/>
</dbReference>
<accession>A0A7Y0HGL5</accession>
<dbReference type="SUPFAM" id="SSF109604">
    <property type="entry name" value="HD-domain/PDEase-like"/>
    <property type="match status" value="1"/>
</dbReference>
<evidence type="ECO:0000313" key="4">
    <source>
        <dbReference type="EMBL" id="NMM44484.1"/>
    </source>
</evidence>
<dbReference type="InterPro" id="IPR037522">
    <property type="entry name" value="HD_GYP_dom"/>
</dbReference>
<feature type="domain" description="Response regulatory" evidence="2">
    <location>
        <begin position="10"/>
        <end position="126"/>
    </location>
</feature>
<dbReference type="Proteomes" id="UP000539372">
    <property type="component" value="Unassembled WGS sequence"/>
</dbReference>
<name>A0A7Y0HGL5_9PROT</name>
<dbReference type="Gene3D" id="3.40.50.2300">
    <property type="match status" value="1"/>
</dbReference>
<dbReference type="Gene3D" id="1.10.3210.10">
    <property type="entry name" value="Hypothetical protein af1432"/>
    <property type="match status" value="1"/>
</dbReference>
<proteinExistence type="predicted"/>
<dbReference type="PANTHER" id="PTHR45228">
    <property type="entry name" value="CYCLIC DI-GMP PHOSPHODIESTERASE TM_0186-RELATED"/>
    <property type="match status" value="1"/>
</dbReference>
<dbReference type="SUPFAM" id="SSF52172">
    <property type="entry name" value="CheY-like"/>
    <property type="match status" value="1"/>
</dbReference>
<gene>
    <name evidence="4" type="ORF">HH303_08335</name>
</gene>
<evidence type="ECO:0000256" key="1">
    <source>
        <dbReference type="PROSITE-ProRule" id="PRU00169"/>
    </source>
</evidence>
<keyword evidence="5" id="KW-1185">Reference proteome</keyword>
<dbReference type="EMBL" id="JABBNT010000002">
    <property type="protein sequence ID" value="NMM44484.1"/>
    <property type="molecule type" value="Genomic_DNA"/>
</dbReference>
<evidence type="ECO:0000259" key="2">
    <source>
        <dbReference type="PROSITE" id="PS50110"/>
    </source>
</evidence>
<protein>
    <submittedName>
        <fullName evidence="4">Response regulator</fullName>
    </submittedName>
</protein>
<dbReference type="RefSeq" id="WP_169624766.1">
    <property type="nucleotide sequence ID" value="NZ_JABBNT010000002.1"/>
</dbReference>
<dbReference type="AlphaFoldDB" id="A0A7Y0HGL5"/>
<evidence type="ECO:0000313" key="5">
    <source>
        <dbReference type="Proteomes" id="UP000539372"/>
    </source>
</evidence>
<dbReference type="InterPro" id="IPR003607">
    <property type="entry name" value="HD/PDEase_dom"/>
</dbReference>
<keyword evidence="1" id="KW-0597">Phosphoprotein</keyword>
<dbReference type="GO" id="GO:0000160">
    <property type="term" value="P:phosphorelay signal transduction system"/>
    <property type="evidence" value="ECO:0007669"/>
    <property type="project" value="InterPro"/>
</dbReference>